<protein>
    <recommendedName>
        <fullName evidence="1">Glycosyl transferase family 28 C-terminal domain-containing protein</fullName>
    </recommendedName>
</protein>
<dbReference type="Pfam" id="PF04101">
    <property type="entry name" value="Glyco_tran_28_C"/>
    <property type="match status" value="1"/>
</dbReference>
<gene>
    <name evidence="2" type="ORF">IPO85_16555</name>
</gene>
<proteinExistence type="predicted"/>
<dbReference type="PANTHER" id="PTHR21015:SF22">
    <property type="entry name" value="GLYCOSYLTRANSFERASE"/>
    <property type="match status" value="1"/>
</dbReference>
<dbReference type="Gene3D" id="3.40.50.2000">
    <property type="entry name" value="Glycogen Phosphorylase B"/>
    <property type="match status" value="1"/>
</dbReference>
<evidence type="ECO:0000259" key="1">
    <source>
        <dbReference type="Pfam" id="PF04101"/>
    </source>
</evidence>
<dbReference type="SUPFAM" id="SSF53756">
    <property type="entry name" value="UDP-Glycosyltransferase/glycogen phosphorylase"/>
    <property type="match status" value="1"/>
</dbReference>
<name>A0A9D7SCW0_9BACT</name>
<reference evidence="2 3" key="1">
    <citation type="submission" date="2020-10" db="EMBL/GenBank/DDBJ databases">
        <title>Connecting structure to function with the recovery of over 1000 high-quality activated sludge metagenome-assembled genomes encoding full-length rRNA genes using long-read sequencing.</title>
        <authorList>
            <person name="Singleton C.M."/>
            <person name="Petriglieri F."/>
            <person name="Kristensen J.M."/>
            <person name="Kirkegaard R.H."/>
            <person name="Michaelsen T.Y."/>
            <person name="Andersen M.H."/>
            <person name="Karst S.M."/>
            <person name="Dueholm M.S."/>
            <person name="Nielsen P.H."/>
            <person name="Albertsen M."/>
        </authorList>
    </citation>
    <scope>NUCLEOTIDE SEQUENCE [LARGE SCALE GENOMIC DNA]</scope>
    <source>
        <strain evidence="2">Ribe_18-Q3-R11-54_BAT3C.373</strain>
    </source>
</reference>
<comment type="caution">
    <text evidence="2">The sequence shown here is derived from an EMBL/GenBank/DDBJ whole genome shotgun (WGS) entry which is preliminary data.</text>
</comment>
<evidence type="ECO:0000313" key="2">
    <source>
        <dbReference type="EMBL" id="MBK9719091.1"/>
    </source>
</evidence>
<dbReference type="EMBL" id="JADKFW010000015">
    <property type="protein sequence ID" value="MBK9719091.1"/>
    <property type="molecule type" value="Genomic_DNA"/>
</dbReference>
<dbReference type="PANTHER" id="PTHR21015">
    <property type="entry name" value="UDP-N-ACETYLGLUCOSAMINE--N-ACETYLMURAMYL-(PENTAPEPTIDE) PYROPHOSPHORYL-UNDECAPRENOL N-ACETYLGLUCOSAMINE TRANSFERASE 1"/>
    <property type="match status" value="1"/>
</dbReference>
<dbReference type="InterPro" id="IPR007235">
    <property type="entry name" value="Glyco_trans_28_C"/>
</dbReference>
<evidence type="ECO:0000313" key="3">
    <source>
        <dbReference type="Proteomes" id="UP000808349"/>
    </source>
</evidence>
<organism evidence="2 3">
    <name type="scientific">Candidatus Defluviibacterium haderslevense</name>
    <dbReference type="NCBI Taxonomy" id="2981993"/>
    <lineage>
        <taxon>Bacteria</taxon>
        <taxon>Pseudomonadati</taxon>
        <taxon>Bacteroidota</taxon>
        <taxon>Saprospiria</taxon>
        <taxon>Saprospirales</taxon>
        <taxon>Saprospiraceae</taxon>
        <taxon>Candidatus Defluviibacterium</taxon>
    </lineage>
</organism>
<dbReference type="AlphaFoldDB" id="A0A9D7SCW0"/>
<dbReference type="Proteomes" id="UP000808349">
    <property type="component" value="Unassembled WGS sequence"/>
</dbReference>
<feature type="domain" description="Glycosyl transferase family 28 C-terminal" evidence="1">
    <location>
        <begin position="249"/>
        <end position="324"/>
    </location>
</feature>
<dbReference type="GO" id="GO:0016758">
    <property type="term" value="F:hexosyltransferase activity"/>
    <property type="evidence" value="ECO:0007669"/>
    <property type="project" value="InterPro"/>
</dbReference>
<sequence length="358" mass="41415">MDSQDKKTVLIAPQHWGLGHITRTIPVIRYFLNQQWHVLLASSGAGNDLLRKEFPELQVFELPDYGISYPSKNMYWNMLIQLWKMHRAIILEHFKIRSIAKQNKVDLIVSDARLGAAQKGIYSIIISHHLHFPLGYRLFEWMSDTWMRLFYILYDQLWIPDYPGDINLSGDLAHKYRSKKHFFVGPLSRFKPLEIPIKYDIAFVLSGPEPQRSYLEQKILEQCHHLPDKKMILVRGTKQSIQGTVPAHLAIIDLAVSEPLNQIMCASDLIVCRSGYSTLLDLCVIKKPALLIPTPGQPEQIYLAEELKRKKLFYYVDQDALDLEKDLDCVAAYKAYVDFPNAILLEEVLNERLKDVLV</sequence>
<accession>A0A9D7SCW0</accession>